<keyword evidence="3" id="KW-1185">Reference proteome</keyword>
<feature type="transmembrane region" description="Helical" evidence="1">
    <location>
        <begin position="38"/>
        <end position="56"/>
    </location>
</feature>
<reference evidence="2" key="1">
    <citation type="submission" date="2022-01" db="EMBL/GenBank/DDBJ databases">
        <title>Genome Sequence Resource for Two Populations of Ditylenchus destructor, the Migratory Endoparasitic Phytonematode.</title>
        <authorList>
            <person name="Zhang H."/>
            <person name="Lin R."/>
            <person name="Xie B."/>
        </authorList>
    </citation>
    <scope>NUCLEOTIDE SEQUENCE</scope>
    <source>
        <strain evidence="2">BazhouSP</strain>
    </source>
</reference>
<gene>
    <name evidence="2" type="ORF">DdX_01282</name>
</gene>
<proteinExistence type="predicted"/>
<name>A0AAD4R7Z1_9BILA</name>
<dbReference type="EMBL" id="JAKKPZ010000001">
    <property type="protein sequence ID" value="KAI1729064.1"/>
    <property type="molecule type" value="Genomic_DNA"/>
</dbReference>
<keyword evidence="1" id="KW-0472">Membrane</keyword>
<organism evidence="2 3">
    <name type="scientific">Ditylenchus destructor</name>
    <dbReference type="NCBI Taxonomy" id="166010"/>
    <lineage>
        <taxon>Eukaryota</taxon>
        <taxon>Metazoa</taxon>
        <taxon>Ecdysozoa</taxon>
        <taxon>Nematoda</taxon>
        <taxon>Chromadorea</taxon>
        <taxon>Rhabditida</taxon>
        <taxon>Tylenchina</taxon>
        <taxon>Tylenchomorpha</taxon>
        <taxon>Sphaerularioidea</taxon>
        <taxon>Anguinidae</taxon>
        <taxon>Anguininae</taxon>
        <taxon>Ditylenchus</taxon>
    </lineage>
</organism>
<keyword evidence="1" id="KW-0812">Transmembrane</keyword>
<accession>A0AAD4R7Z1</accession>
<protein>
    <submittedName>
        <fullName evidence="2">Uncharacterized protein</fullName>
    </submittedName>
</protein>
<dbReference type="Proteomes" id="UP001201812">
    <property type="component" value="Unassembled WGS sequence"/>
</dbReference>
<sequence length="123" mass="13741">MELKKTCAPHCKLPDKRDFMDINPEKSAEDFYKNYDPMVGIGTAAILLSFVLLILIKSFGRYLLRRYRQIQYIRRATAAMGKSSIVEDGNNGEPSGGTVSLIPSKSHQTVKVGTYKDVNGELI</sequence>
<comment type="caution">
    <text evidence="2">The sequence shown here is derived from an EMBL/GenBank/DDBJ whole genome shotgun (WGS) entry which is preliminary data.</text>
</comment>
<evidence type="ECO:0000313" key="2">
    <source>
        <dbReference type="EMBL" id="KAI1729064.1"/>
    </source>
</evidence>
<evidence type="ECO:0000313" key="3">
    <source>
        <dbReference type="Proteomes" id="UP001201812"/>
    </source>
</evidence>
<keyword evidence="1" id="KW-1133">Transmembrane helix</keyword>
<dbReference type="AlphaFoldDB" id="A0AAD4R7Z1"/>
<evidence type="ECO:0000256" key="1">
    <source>
        <dbReference type="SAM" id="Phobius"/>
    </source>
</evidence>